<dbReference type="SMART" id="SM00347">
    <property type="entry name" value="HTH_MARR"/>
    <property type="match status" value="1"/>
</dbReference>
<dbReference type="PANTHER" id="PTHR33164">
    <property type="entry name" value="TRANSCRIPTIONAL REGULATOR, MARR FAMILY"/>
    <property type="match status" value="1"/>
</dbReference>
<dbReference type="EMBL" id="JAQQFR010000004">
    <property type="protein sequence ID" value="MFL9878295.1"/>
    <property type="molecule type" value="Genomic_DNA"/>
</dbReference>
<dbReference type="Gene3D" id="1.10.10.10">
    <property type="entry name" value="Winged helix-like DNA-binding domain superfamily/Winged helix DNA-binding domain"/>
    <property type="match status" value="1"/>
</dbReference>
<protein>
    <submittedName>
        <fullName evidence="2">MarR family winged helix-turn-helix transcriptional regulator</fullName>
    </submittedName>
</protein>
<dbReference type="SUPFAM" id="SSF46785">
    <property type="entry name" value="Winged helix' DNA-binding domain"/>
    <property type="match status" value="1"/>
</dbReference>
<dbReference type="InterPro" id="IPR036388">
    <property type="entry name" value="WH-like_DNA-bd_sf"/>
</dbReference>
<dbReference type="Pfam" id="PF01047">
    <property type="entry name" value="MarR"/>
    <property type="match status" value="1"/>
</dbReference>
<comment type="caution">
    <text evidence="2">The sequence shown here is derived from an EMBL/GenBank/DDBJ whole genome shotgun (WGS) entry which is preliminary data.</text>
</comment>
<evidence type="ECO:0000259" key="1">
    <source>
        <dbReference type="PROSITE" id="PS50995"/>
    </source>
</evidence>
<dbReference type="RefSeq" id="WP_094562108.1">
    <property type="nucleotide sequence ID" value="NZ_JAQQFR010000004.1"/>
</dbReference>
<accession>A0ABW8Z720</accession>
<feature type="domain" description="HTH marR-type" evidence="1">
    <location>
        <begin position="16"/>
        <end position="154"/>
    </location>
</feature>
<proteinExistence type="predicted"/>
<keyword evidence="3" id="KW-1185">Reference proteome</keyword>
<dbReference type="PROSITE" id="PS50995">
    <property type="entry name" value="HTH_MARR_2"/>
    <property type="match status" value="1"/>
</dbReference>
<gene>
    <name evidence="2" type="ORF">PQR63_07885</name>
</gene>
<dbReference type="PANTHER" id="PTHR33164:SF95">
    <property type="entry name" value="TRANSCRIPTIONAL REGULATOR"/>
    <property type="match status" value="1"/>
</dbReference>
<sequence length="175" mass="19394">MPRPSTTQQAQTPAQESQLIDLYEHPGHLLRRAQQISVSIFLDELGGDITPVQYAILRTLSNHPGIDQVTLAGLVGIDTSTGATVCVRLEEKGLLVRKVIPHNRRQRALNITPTGEQMLSDLIPAAQRLRKRLLSPLEADEQEQFMHLLDKLVRGNNTESRAPLASIKPVVSDNE</sequence>
<dbReference type="InterPro" id="IPR039422">
    <property type="entry name" value="MarR/SlyA-like"/>
</dbReference>
<evidence type="ECO:0000313" key="2">
    <source>
        <dbReference type="EMBL" id="MFL9878295.1"/>
    </source>
</evidence>
<reference evidence="2 3" key="1">
    <citation type="journal article" date="2024" name="Chem. Sci.">
        <title>Discovery of megapolipeptins by genome mining of a Burkholderiales bacteria collection.</title>
        <authorList>
            <person name="Paulo B.S."/>
            <person name="Recchia M.J.J."/>
            <person name="Lee S."/>
            <person name="Fergusson C.H."/>
            <person name="Romanowski S.B."/>
            <person name="Hernandez A."/>
            <person name="Krull N."/>
            <person name="Liu D.Y."/>
            <person name="Cavanagh H."/>
            <person name="Bos A."/>
            <person name="Gray C.A."/>
            <person name="Murphy B.T."/>
            <person name="Linington R.G."/>
            <person name="Eustaquio A.S."/>
        </authorList>
    </citation>
    <scope>NUCLEOTIDE SEQUENCE [LARGE SCALE GENOMIC DNA]</scope>
    <source>
        <strain evidence="2 3">RL21-008-BIB-B</strain>
    </source>
</reference>
<dbReference type="InterPro" id="IPR000835">
    <property type="entry name" value="HTH_MarR-typ"/>
</dbReference>
<dbReference type="Proteomes" id="UP001629214">
    <property type="component" value="Unassembled WGS sequence"/>
</dbReference>
<organism evidence="2 3">
    <name type="scientific">Herbaspirillum rhizosphaerae</name>
    <dbReference type="NCBI Taxonomy" id="346179"/>
    <lineage>
        <taxon>Bacteria</taxon>
        <taxon>Pseudomonadati</taxon>
        <taxon>Pseudomonadota</taxon>
        <taxon>Betaproteobacteria</taxon>
        <taxon>Burkholderiales</taxon>
        <taxon>Oxalobacteraceae</taxon>
        <taxon>Herbaspirillum</taxon>
    </lineage>
</organism>
<name>A0ABW8Z720_9BURK</name>
<dbReference type="InterPro" id="IPR036390">
    <property type="entry name" value="WH_DNA-bd_sf"/>
</dbReference>
<dbReference type="PRINTS" id="PR00598">
    <property type="entry name" value="HTHMARR"/>
</dbReference>
<evidence type="ECO:0000313" key="3">
    <source>
        <dbReference type="Proteomes" id="UP001629214"/>
    </source>
</evidence>